<feature type="domain" description="4Fe-4S ferredoxin-type" evidence="6">
    <location>
        <begin position="51"/>
        <end position="82"/>
    </location>
</feature>
<dbReference type="GO" id="GO:0046872">
    <property type="term" value="F:metal ion binding"/>
    <property type="evidence" value="ECO:0007669"/>
    <property type="project" value="UniProtKB-KW"/>
</dbReference>
<evidence type="ECO:0000256" key="4">
    <source>
        <dbReference type="ARBA" id="ARBA00023004"/>
    </source>
</evidence>
<dbReference type="SUPFAM" id="SSF53474">
    <property type="entry name" value="alpha/beta-Hydrolases"/>
    <property type="match status" value="1"/>
</dbReference>
<dbReference type="InterPro" id="IPR017753">
    <property type="entry name" value="G3P_DH_GlpC_su"/>
</dbReference>
<reference evidence="7 8" key="1">
    <citation type="submission" date="2016-04" db="EMBL/GenBank/DDBJ databases">
        <title>Chloroflexus islandicus sp. nov., a thermophilic filamentous anoxygenic phototrophic bacterium from geyser Strokkur (Iceland).</title>
        <authorList>
            <person name="Gaisin V.A."/>
            <person name="Kalashnikov A.M."/>
            <person name="Sukhacheva M.V."/>
            <person name="Grouzdev D.S."/>
            <person name="Ivanov T.M."/>
            <person name="Kuznetsov B."/>
            <person name="Gorlenko V.M."/>
        </authorList>
    </citation>
    <scope>NUCLEOTIDE SEQUENCE [LARGE SCALE GENOMIC DNA]</scope>
    <source>
        <strain evidence="8">isl-2</strain>
    </source>
</reference>
<proteinExistence type="predicted"/>
<dbReference type="GO" id="GO:0009061">
    <property type="term" value="P:anaerobic respiration"/>
    <property type="evidence" value="ECO:0007669"/>
    <property type="project" value="InterPro"/>
</dbReference>
<dbReference type="InterPro" id="IPR017900">
    <property type="entry name" value="4Fe4S_Fe_S_CS"/>
</dbReference>
<keyword evidence="3" id="KW-0677">Repeat</keyword>
<evidence type="ECO:0000256" key="5">
    <source>
        <dbReference type="ARBA" id="ARBA00023014"/>
    </source>
</evidence>
<dbReference type="Pfam" id="PF02754">
    <property type="entry name" value="CCG"/>
    <property type="match status" value="2"/>
</dbReference>
<dbReference type="OrthoDB" id="9794954at2"/>
<dbReference type="Pfam" id="PF13183">
    <property type="entry name" value="Fer4_8"/>
    <property type="match status" value="1"/>
</dbReference>
<dbReference type="STRING" id="1707952.A6A03_03050"/>
<dbReference type="GO" id="GO:0009331">
    <property type="term" value="C:glycerol-3-phosphate dehydrogenase (FAD) complex"/>
    <property type="evidence" value="ECO:0007669"/>
    <property type="project" value="InterPro"/>
</dbReference>
<keyword evidence="5" id="KW-0411">Iron-sulfur</keyword>
<evidence type="ECO:0000313" key="8">
    <source>
        <dbReference type="Proteomes" id="UP000078287"/>
    </source>
</evidence>
<dbReference type="InterPro" id="IPR009051">
    <property type="entry name" value="Helical_ferredxn"/>
</dbReference>
<dbReference type="PANTHER" id="PTHR32479">
    <property type="entry name" value="GLYCOLATE OXIDASE IRON-SULFUR SUBUNIT"/>
    <property type="match status" value="1"/>
</dbReference>
<name>A0A178M5U7_9CHLR</name>
<evidence type="ECO:0000259" key="6">
    <source>
        <dbReference type="PROSITE" id="PS51379"/>
    </source>
</evidence>
<dbReference type="GO" id="GO:0016020">
    <property type="term" value="C:membrane"/>
    <property type="evidence" value="ECO:0007669"/>
    <property type="project" value="InterPro"/>
</dbReference>
<sequence length="409" mass="45180">MDHIELSLTQSLDHCIKCNICTSACPVAAVTDVFPGPKYVGPQAQRFRHAAQPVPDASVDYCSGCRVCNQVCPTGVRIAELNARARAQIVAERGMPLRNRIIARSGLVGRLSSGPHAPLVNFTLNFAPARWIIERVMGIHRHAPLPKASTYTFRRWFKRRKPATNGRRPQVVYFHGCSTNYYEPHVGKAAIAVLEHLGFEVIVPPQRCCGLPLLSNGDFPAAQSHHEYNVAQLLPYARAGIPIVGTSTSCTLTLKEEAPELLGLHGDDIRAVAAGTYDIFEFLRDLHQQGRLRTDFRPIERELPYHPPCQLRAHRIGRPVLDVLGLIPGLRLRESRAECCGIAGTYGLKREKYQIAMDVGKPLFDFVRASGQDLALCDSETCRWQISGATGVATRHPIEILAEAYGLSV</sequence>
<dbReference type="InterPro" id="IPR004017">
    <property type="entry name" value="Cys_rich_dom"/>
</dbReference>
<keyword evidence="4" id="KW-0408">Iron</keyword>
<comment type="caution">
    <text evidence="7">The sequence shown here is derived from an EMBL/GenBank/DDBJ whole genome shotgun (WGS) entry which is preliminary data.</text>
</comment>
<gene>
    <name evidence="7" type="ORF">A6A03_03050</name>
</gene>
<dbReference type="InterPro" id="IPR017896">
    <property type="entry name" value="4Fe4S_Fe-S-bd"/>
</dbReference>
<evidence type="ECO:0000256" key="1">
    <source>
        <dbReference type="ARBA" id="ARBA00022485"/>
    </source>
</evidence>
<dbReference type="InterPro" id="IPR029058">
    <property type="entry name" value="AB_hydrolase_fold"/>
</dbReference>
<dbReference type="GO" id="GO:0016491">
    <property type="term" value="F:oxidoreductase activity"/>
    <property type="evidence" value="ECO:0007669"/>
    <property type="project" value="UniProtKB-ARBA"/>
</dbReference>
<dbReference type="NCBIfam" id="NF008369">
    <property type="entry name" value="PRK11168.1"/>
    <property type="match status" value="1"/>
</dbReference>
<dbReference type="RefSeq" id="WP_066789652.1">
    <property type="nucleotide sequence ID" value="NZ_LWQS01000071.1"/>
</dbReference>
<accession>A0A178M5U7</accession>
<evidence type="ECO:0000313" key="7">
    <source>
        <dbReference type="EMBL" id="OAN44140.1"/>
    </source>
</evidence>
<dbReference type="Gene3D" id="1.10.1060.10">
    <property type="entry name" value="Alpha-helical ferredoxin"/>
    <property type="match status" value="1"/>
</dbReference>
<evidence type="ECO:0000256" key="3">
    <source>
        <dbReference type="ARBA" id="ARBA00022737"/>
    </source>
</evidence>
<dbReference type="PROSITE" id="PS51379">
    <property type="entry name" value="4FE4S_FER_2"/>
    <property type="match status" value="2"/>
</dbReference>
<evidence type="ECO:0000256" key="2">
    <source>
        <dbReference type="ARBA" id="ARBA00022723"/>
    </source>
</evidence>
<keyword evidence="1" id="KW-0004">4Fe-4S</keyword>
<keyword evidence="2" id="KW-0479">Metal-binding</keyword>
<feature type="domain" description="4Fe-4S ferredoxin-type" evidence="6">
    <location>
        <begin position="6"/>
        <end position="36"/>
    </location>
</feature>
<dbReference type="Proteomes" id="UP000078287">
    <property type="component" value="Unassembled WGS sequence"/>
</dbReference>
<dbReference type="GO" id="GO:0051539">
    <property type="term" value="F:4 iron, 4 sulfur cluster binding"/>
    <property type="evidence" value="ECO:0007669"/>
    <property type="project" value="UniProtKB-KW"/>
</dbReference>
<keyword evidence="8" id="KW-1185">Reference proteome</keyword>
<dbReference type="NCBIfam" id="TIGR03379">
    <property type="entry name" value="glycerol3P_GlpC"/>
    <property type="match status" value="1"/>
</dbReference>
<dbReference type="SUPFAM" id="SSF46548">
    <property type="entry name" value="alpha-helical ferredoxin"/>
    <property type="match status" value="1"/>
</dbReference>
<dbReference type="PROSITE" id="PS00198">
    <property type="entry name" value="4FE4S_FER_1"/>
    <property type="match status" value="1"/>
</dbReference>
<protein>
    <submittedName>
        <fullName evidence="7">sn-glycerol-3-phosphate dehydrogenase subunit C</fullName>
    </submittedName>
</protein>
<dbReference type="PANTHER" id="PTHR32479:SF19">
    <property type="entry name" value="ANAEROBIC GLYCEROL-3-PHOSPHATE DEHYDROGENASE SUBUNIT C"/>
    <property type="match status" value="1"/>
</dbReference>
<dbReference type="EMBL" id="LWQS01000071">
    <property type="protein sequence ID" value="OAN44140.1"/>
    <property type="molecule type" value="Genomic_DNA"/>
</dbReference>
<organism evidence="7 8">
    <name type="scientific">Chloroflexus islandicus</name>
    <dbReference type="NCBI Taxonomy" id="1707952"/>
    <lineage>
        <taxon>Bacteria</taxon>
        <taxon>Bacillati</taxon>
        <taxon>Chloroflexota</taxon>
        <taxon>Chloroflexia</taxon>
        <taxon>Chloroflexales</taxon>
        <taxon>Chloroflexineae</taxon>
        <taxon>Chloroflexaceae</taxon>
        <taxon>Chloroflexus</taxon>
    </lineage>
</organism>
<dbReference type="AlphaFoldDB" id="A0A178M5U7"/>